<dbReference type="GO" id="GO:0005737">
    <property type="term" value="C:cytoplasm"/>
    <property type="evidence" value="ECO:0007669"/>
    <property type="project" value="UniProtKB-SubCell"/>
</dbReference>
<evidence type="ECO:0000256" key="1">
    <source>
        <dbReference type="ARBA" id="ARBA00004496"/>
    </source>
</evidence>
<dbReference type="HAMAP" id="MF_01114">
    <property type="entry name" value="RecX"/>
    <property type="match status" value="1"/>
</dbReference>
<comment type="function">
    <text evidence="5">Modulates RecA activity.</text>
</comment>
<dbReference type="GO" id="GO:0006282">
    <property type="term" value="P:regulation of DNA repair"/>
    <property type="evidence" value="ECO:0007669"/>
    <property type="project" value="UniProtKB-UniRule"/>
</dbReference>
<organism evidence="9 10">
    <name type="scientific">Candidatus Tidjanibacter faecipullorum</name>
    <dbReference type="NCBI Taxonomy" id="2838766"/>
    <lineage>
        <taxon>Bacteria</taxon>
        <taxon>Pseudomonadati</taxon>
        <taxon>Bacteroidota</taxon>
        <taxon>Bacteroidia</taxon>
        <taxon>Bacteroidales</taxon>
        <taxon>Rikenellaceae</taxon>
        <taxon>Tidjanibacter</taxon>
    </lineage>
</organism>
<proteinExistence type="inferred from homology"/>
<evidence type="ECO:0000313" key="10">
    <source>
        <dbReference type="Proteomes" id="UP000824014"/>
    </source>
</evidence>
<keyword evidence="4 5" id="KW-0963">Cytoplasm</keyword>
<dbReference type="EMBL" id="DXCC01000031">
    <property type="protein sequence ID" value="HIZ15872.1"/>
    <property type="molecule type" value="Genomic_DNA"/>
</dbReference>
<evidence type="ECO:0000259" key="7">
    <source>
        <dbReference type="Pfam" id="PF02631"/>
    </source>
</evidence>
<feature type="domain" description="RecX second three-helical" evidence="7">
    <location>
        <begin position="72"/>
        <end position="111"/>
    </location>
</feature>
<evidence type="ECO:0000256" key="2">
    <source>
        <dbReference type="ARBA" id="ARBA00009695"/>
    </source>
</evidence>
<evidence type="ECO:0000256" key="4">
    <source>
        <dbReference type="ARBA" id="ARBA00022490"/>
    </source>
</evidence>
<reference evidence="9" key="2">
    <citation type="submission" date="2021-04" db="EMBL/GenBank/DDBJ databases">
        <authorList>
            <person name="Gilroy R."/>
        </authorList>
    </citation>
    <scope>NUCLEOTIDE SEQUENCE</scope>
    <source>
        <strain evidence="9">ChiHjej11B10-19426</strain>
    </source>
</reference>
<evidence type="ECO:0000256" key="3">
    <source>
        <dbReference type="ARBA" id="ARBA00018111"/>
    </source>
</evidence>
<reference evidence="9" key="1">
    <citation type="journal article" date="2021" name="PeerJ">
        <title>Extensive microbial diversity within the chicken gut microbiome revealed by metagenomics and culture.</title>
        <authorList>
            <person name="Gilroy R."/>
            <person name="Ravi A."/>
            <person name="Getino M."/>
            <person name="Pursley I."/>
            <person name="Horton D.L."/>
            <person name="Alikhan N.F."/>
            <person name="Baker D."/>
            <person name="Gharbi K."/>
            <person name="Hall N."/>
            <person name="Watson M."/>
            <person name="Adriaenssens E.M."/>
            <person name="Foster-Nyarko E."/>
            <person name="Jarju S."/>
            <person name="Secka A."/>
            <person name="Antonio M."/>
            <person name="Oren A."/>
            <person name="Chaudhuri R.R."/>
            <person name="La Ragione R."/>
            <person name="Hildebrand F."/>
            <person name="Pallen M.J."/>
        </authorList>
    </citation>
    <scope>NUCLEOTIDE SEQUENCE</scope>
    <source>
        <strain evidence="9">ChiHjej11B10-19426</strain>
    </source>
</reference>
<accession>A0A9D2IMQ0</accession>
<dbReference type="PANTHER" id="PTHR33602">
    <property type="entry name" value="REGULATORY PROTEIN RECX FAMILY PROTEIN"/>
    <property type="match status" value="1"/>
</dbReference>
<evidence type="ECO:0000256" key="6">
    <source>
        <dbReference type="SAM" id="MobiDB-lite"/>
    </source>
</evidence>
<dbReference type="Pfam" id="PF21981">
    <property type="entry name" value="RecX_HTH3"/>
    <property type="match status" value="1"/>
</dbReference>
<dbReference type="PANTHER" id="PTHR33602:SF1">
    <property type="entry name" value="REGULATORY PROTEIN RECX FAMILY PROTEIN"/>
    <property type="match status" value="1"/>
</dbReference>
<feature type="region of interest" description="Disordered" evidence="6">
    <location>
        <begin position="1"/>
        <end position="25"/>
    </location>
</feature>
<comment type="subcellular location">
    <subcellularLocation>
        <location evidence="1 5">Cytoplasm</location>
    </subcellularLocation>
</comment>
<comment type="caution">
    <text evidence="9">The sequence shown here is derived from an EMBL/GenBank/DDBJ whole genome shotgun (WGS) entry which is preliminary data.</text>
</comment>
<dbReference type="InterPro" id="IPR053924">
    <property type="entry name" value="RecX_HTH_2nd"/>
</dbReference>
<dbReference type="Pfam" id="PF02631">
    <property type="entry name" value="RecX_HTH2"/>
    <property type="match status" value="1"/>
</dbReference>
<comment type="similarity">
    <text evidence="2 5">Belongs to the RecX family.</text>
</comment>
<evidence type="ECO:0000259" key="8">
    <source>
        <dbReference type="Pfam" id="PF21981"/>
    </source>
</evidence>
<protein>
    <recommendedName>
        <fullName evidence="3 5">Regulatory protein RecX</fullName>
    </recommendedName>
</protein>
<evidence type="ECO:0000256" key="5">
    <source>
        <dbReference type="HAMAP-Rule" id="MF_01114"/>
    </source>
</evidence>
<dbReference type="AlphaFoldDB" id="A0A9D2IMQ0"/>
<feature type="domain" description="RecX third three-helical" evidence="8">
    <location>
        <begin position="125"/>
        <end position="168"/>
    </location>
</feature>
<dbReference type="InterPro" id="IPR036388">
    <property type="entry name" value="WH-like_DNA-bd_sf"/>
</dbReference>
<dbReference type="Proteomes" id="UP000824014">
    <property type="component" value="Unassembled WGS sequence"/>
</dbReference>
<dbReference type="InterPro" id="IPR003783">
    <property type="entry name" value="Regulatory_RecX"/>
</dbReference>
<sequence>MRAIEDEREERDGKESRQRVKTPNKALQDLMRYAARAERSSGDALRLMRRWGIGEVDRRQILEKLQRQHFIDDERFAEAYVREKTRLAGWGIHKIRAGLRMKGIAPALIERVTQVLSDQRPDNKQRLAELLARKRRSLKEADVYKVKDKLIRFGMSRGFDYEDVADVVQQVLQD</sequence>
<name>A0A9D2IMQ0_9BACT</name>
<gene>
    <name evidence="5" type="primary">recX</name>
    <name evidence="9" type="ORF">H9816_08225</name>
</gene>
<evidence type="ECO:0000313" key="9">
    <source>
        <dbReference type="EMBL" id="HIZ15872.1"/>
    </source>
</evidence>
<dbReference type="InterPro" id="IPR053925">
    <property type="entry name" value="RecX_HTH_3rd"/>
</dbReference>
<dbReference type="Gene3D" id="1.10.10.10">
    <property type="entry name" value="Winged helix-like DNA-binding domain superfamily/Winged helix DNA-binding domain"/>
    <property type="match status" value="2"/>
</dbReference>